<reference evidence="2 3" key="1">
    <citation type="submission" date="2015-11" db="EMBL/GenBank/DDBJ databases">
        <title>Genomic analysis of 38 Legionella species identifies large and diverse effector repertoires.</title>
        <authorList>
            <person name="Burstein D."/>
            <person name="Amaro F."/>
            <person name="Zusman T."/>
            <person name="Lifshitz Z."/>
            <person name="Cohen O."/>
            <person name="Gilbert J.A."/>
            <person name="Pupko T."/>
            <person name="Shuman H.A."/>
            <person name="Segal G."/>
        </authorList>
    </citation>
    <scope>NUCLEOTIDE SEQUENCE [LARGE SCALE GENOMIC DNA]</scope>
    <source>
        <strain evidence="2 3">SE-32A-C8</strain>
    </source>
</reference>
<dbReference type="EMBL" id="LNYA01000003">
    <property type="protein sequence ID" value="KTC99524.1"/>
    <property type="molecule type" value="Genomic_DNA"/>
</dbReference>
<comment type="caution">
    <text evidence="2">The sequence shown here is derived from an EMBL/GenBank/DDBJ whole genome shotgun (WGS) entry which is preliminary data.</text>
</comment>
<dbReference type="PATRIC" id="fig|448.7.peg.442"/>
<evidence type="ECO:0000256" key="1">
    <source>
        <dbReference type="SAM" id="SignalP"/>
    </source>
</evidence>
<feature type="chain" id="PRO_5006913446" description="Glycine-rich protein" evidence="1">
    <location>
        <begin position="28"/>
        <end position="116"/>
    </location>
</feature>
<organism evidence="2 3">
    <name type="scientific">Legionella erythra</name>
    <dbReference type="NCBI Taxonomy" id="448"/>
    <lineage>
        <taxon>Bacteria</taxon>
        <taxon>Pseudomonadati</taxon>
        <taxon>Pseudomonadota</taxon>
        <taxon>Gammaproteobacteria</taxon>
        <taxon>Legionellales</taxon>
        <taxon>Legionellaceae</taxon>
        <taxon>Legionella</taxon>
    </lineage>
</organism>
<keyword evidence="3" id="KW-1185">Reference proteome</keyword>
<evidence type="ECO:0008006" key="4">
    <source>
        <dbReference type="Google" id="ProtNLM"/>
    </source>
</evidence>
<dbReference type="RefSeq" id="WP_058525599.1">
    <property type="nucleotide sequence ID" value="NZ_CAAAHY010000001.1"/>
</dbReference>
<evidence type="ECO:0000313" key="3">
    <source>
        <dbReference type="Proteomes" id="UP000054773"/>
    </source>
</evidence>
<dbReference type="Proteomes" id="UP000054773">
    <property type="component" value="Unassembled WGS sequence"/>
</dbReference>
<dbReference type="STRING" id="448.Lery_0425"/>
<dbReference type="AlphaFoldDB" id="A0A0W0TV89"/>
<proteinExistence type="predicted"/>
<gene>
    <name evidence="2" type="ORF">Lery_0425</name>
</gene>
<protein>
    <recommendedName>
        <fullName evidence="4">Glycine-rich protein</fullName>
    </recommendedName>
</protein>
<evidence type="ECO:0000313" key="2">
    <source>
        <dbReference type="EMBL" id="KTC99524.1"/>
    </source>
</evidence>
<name>A0A0W0TV89_LEGER</name>
<sequence>MNTGIKHKLWQAVVLLGVLMVSTASFAWQNQGCNRGNFGYYNNNNQYNPYYRGNIYRGPNYQYYKKYHQKQYNNHWRYKQGNYYNNYWYNPGIIRTCKIYQVCSNYGGCTLQQYCY</sequence>
<keyword evidence="1" id="KW-0732">Signal</keyword>
<feature type="signal peptide" evidence="1">
    <location>
        <begin position="1"/>
        <end position="27"/>
    </location>
</feature>
<accession>A0A0W0TV89</accession>